<keyword evidence="3" id="KW-1003">Cell membrane</keyword>
<dbReference type="GO" id="GO:0022857">
    <property type="term" value="F:transmembrane transporter activity"/>
    <property type="evidence" value="ECO:0007669"/>
    <property type="project" value="InterPro"/>
</dbReference>
<evidence type="ECO:0000256" key="9">
    <source>
        <dbReference type="SAM" id="Phobius"/>
    </source>
</evidence>
<gene>
    <name evidence="10" type="primary">livH_12</name>
    <name evidence="10" type="ORF">AVE30378_02225</name>
</gene>
<keyword evidence="6 9" id="KW-1133">Transmembrane helix</keyword>
<dbReference type="InterPro" id="IPR001851">
    <property type="entry name" value="ABC_transp_permease"/>
</dbReference>
<proteinExistence type="inferred from homology"/>
<feature type="transmembrane region" description="Helical" evidence="9">
    <location>
        <begin position="133"/>
        <end position="157"/>
    </location>
</feature>
<evidence type="ECO:0000313" key="10">
    <source>
        <dbReference type="EMBL" id="SSW66686.1"/>
    </source>
</evidence>
<keyword evidence="4 9" id="KW-0812">Transmembrane</keyword>
<dbReference type="GO" id="GO:0005886">
    <property type="term" value="C:plasma membrane"/>
    <property type="evidence" value="ECO:0007669"/>
    <property type="project" value="UniProtKB-SubCell"/>
</dbReference>
<evidence type="ECO:0000256" key="5">
    <source>
        <dbReference type="ARBA" id="ARBA00022970"/>
    </source>
</evidence>
<feature type="transmembrane region" description="Helical" evidence="9">
    <location>
        <begin position="91"/>
        <end position="112"/>
    </location>
</feature>
<accession>A0A446CFL4</accession>
<evidence type="ECO:0000313" key="11">
    <source>
        <dbReference type="Proteomes" id="UP000289465"/>
    </source>
</evidence>
<feature type="transmembrane region" description="Helical" evidence="9">
    <location>
        <begin position="15"/>
        <end position="36"/>
    </location>
</feature>
<evidence type="ECO:0000256" key="6">
    <source>
        <dbReference type="ARBA" id="ARBA00022989"/>
    </source>
</evidence>
<feature type="transmembrane region" description="Helical" evidence="9">
    <location>
        <begin position="254"/>
        <end position="275"/>
    </location>
</feature>
<evidence type="ECO:0000256" key="3">
    <source>
        <dbReference type="ARBA" id="ARBA00022475"/>
    </source>
</evidence>
<evidence type="ECO:0000256" key="8">
    <source>
        <dbReference type="ARBA" id="ARBA00037998"/>
    </source>
</evidence>
<dbReference type="AlphaFoldDB" id="A0A446CFL4"/>
<sequence length="289" mass="30566">MLLQLTLSGIAQGSIYALLALGMTVVFRATGVVNFAHGEFFMLGAFVVYVLIQYVGAPFALAAPVAVVAMFLIGRGVERLVIRPISLSPHIILAMMTVALSYLFRGIARLFWGREVLPMPPVFSFPPIEAGDLIITVQDILMAGMTLALVLVFFLFFKLTRFGRIAQAASANPRGAALVGIDVDAFSGNMWGLAAALGGITGILVAPVTLLYPDMGGQTLIRAFAAMTLGGFGNLGGAVVGGLLLGVMEQWAGGYLSTALIDIFSYLVIVVVLIARPQGLFGRPDLTRV</sequence>
<dbReference type="PANTHER" id="PTHR11795:SF451">
    <property type="entry name" value="ABC TRANSPORTER PERMEASE PROTEIN"/>
    <property type="match status" value="1"/>
</dbReference>
<protein>
    <submittedName>
        <fullName evidence="10">High-affinity branched-chain amino acid transport system permease protein LivH</fullName>
    </submittedName>
</protein>
<keyword evidence="2" id="KW-0813">Transport</keyword>
<keyword evidence="7 9" id="KW-0472">Membrane</keyword>
<dbReference type="EMBL" id="UFQC01000010">
    <property type="protein sequence ID" value="SSW66686.1"/>
    <property type="molecule type" value="Genomic_DNA"/>
</dbReference>
<feature type="transmembrane region" description="Helical" evidence="9">
    <location>
        <begin position="224"/>
        <end position="248"/>
    </location>
</feature>
<dbReference type="RefSeq" id="WP_129240931.1">
    <property type="nucleotide sequence ID" value="NZ_UFQC01000010.1"/>
</dbReference>
<evidence type="ECO:0000256" key="1">
    <source>
        <dbReference type="ARBA" id="ARBA00004651"/>
    </source>
</evidence>
<feature type="transmembrane region" description="Helical" evidence="9">
    <location>
        <begin position="43"/>
        <end position="71"/>
    </location>
</feature>
<feature type="transmembrane region" description="Helical" evidence="9">
    <location>
        <begin position="190"/>
        <end position="212"/>
    </location>
</feature>
<dbReference type="Proteomes" id="UP000289465">
    <property type="component" value="Unassembled WGS sequence"/>
</dbReference>
<comment type="subcellular location">
    <subcellularLocation>
        <location evidence="1">Cell membrane</location>
        <topology evidence="1">Multi-pass membrane protein</topology>
    </subcellularLocation>
</comment>
<organism evidence="10 11">
    <name type="scientific">Achromobacter veterisilvae</name>
    <dbReference type="NCBI Taxonomy" id="2069367"/>
    <lineage>
        <taxon>Bacteria</taxon>
        <taxon>Pseudomonadati</taxon>
        <taxon>Pseudomonadota</taxon>
        <taxon>Betaproteobacteria</taxon>
        <taxon>Burkholderiales</taxon>
        <taxon>Alcaligenaceae</taxon>
        <taxon>Achromobacter</taxon>
    </lineage>
</organism>
<reference evidence="10 11" key="1">
    <citation type="submission" date="2018-07" db="EMBL/GenBank/DDBJ databases">
        <authorList>
            <person name="Peeters C."/>
        </authorList>
    </citation>
    <scope>NUCLEOTIDE SEQUENCE [LARGE SCALE GENOMIC DNA]</scope>
    <source>
        <strain evidence="10 11">LMG 30378</strain>
    </source>
</reference>
<dbReference type="InterPro" id="IPR052157">
    <property type="entry name" value="BCAA_transport_permease"/>
</dbReference>
<dbReference type="Pfam" id="PF02653">
    <property type="entry name" value="BPD_transp_2"/>
    <property type="match status" value="1"/>
</dbReference>
<comment type="similarity">
    <text evidence="8">Belongs to the binding-protein-dependent transport system permease family. LivHM subfamily.</text>
</comment>
<dbReference type="OrthoDB" id="25113at2"/>
<dbReference type="GO" id="GO:0006865">
    <property type="term" value="P:amino acid transport"/>
    <property type="evidence" value="ECO:0007669"/>
    <property type="project" value="UniProtKB-KW"/>
</dbReference>
<dbReference type="CDD" id="cd06582">
    <property type="entry name" value="TM_PBP1_LivH_like"/>
    <property type="match status" value="1"/>
</dbReference>
<evidence type="ECO:0000256" key="4">
    <source>
        <dbReference type="ARBA" id="ARBA00022692"/>
    </source>
</evidence>
<evidence type="ECO:0000256" key="7">
    <source>
        <dbReference type="ARBA" id="ARBA00023136"/>
    </source>
</evidence>
<keyword evidence="5" id="KW-0029">Amino-acid transport</keyword>
<evidence type="ECO:0000256" key="2">
    <source>
        <dbReference type="ARBA" id="ARBA00022448"/>
    </source>
</evidence>
<dbReference type="PANTHER" id="PTHR11795">
    <property type="entry name" value="BRANCHED-CHAIN AMINO ACID TRANSPORT SYSTEM PERMEASE PROTEIN LIVH"/>
    <property type="match status" value="1"/>
</dbReference>
<name>A0A446CFL4_9BURK</name>